<dbReference type="EMBL" id="PZBZ01000005">
    <property type="protein sequence ID" value="PTG16819.1"/>
    <property type="molecule type" value="Genomic_DNA"/>
</dbReference>
<dbReference type="InterPro" id="IPR029068">
    <property type="entry name" value="Glyas_Bleomycin-R_OHBP_Dase"/>
</dbReference>
<sequence length="270" mass="30151">MTGIRSITLATQNLNQTIQLFHQKLGLHFEKREGAVQFGDALLSPGTRIQFVEIPGGLAEQYQHFDAIGLRTPSDEGIQTYTSILNEANIPTSQPSQLNGHVYIDFKDEMHQKFSIFSNEHNTGIGLGVPVENSTVNPLHQIQGLGPVILKTNEMMITYSLLTKVFDFEPLGEYTINDGQTKVIVLHKDNGGLGSEIHLYEPSVPIQFPEVGIVEQIEFTAKDVTQFENALQQLEMNELPYQQLKNEQAKTRALRISDVSGISFILTLDE</sequence>
<dbReference type="GO" id="GO:0016829">
    <property type="term" value="F:lyase activity"/>
    <property type="evidence" value="ECO:0007669"/>
    <property type="project" value="UniProtKB-KW"/>
</dbReference>
<reference evidence="1 2" key="1">
    <citation type="journal article" date="2016" name="Front. Microbiol.">
        <title>Comprehensive Phylogenetic Analysis of Bovine Non-aureus Staphylococci Species Based on Whole-Genome Sequencing.</title>
        <authorList>
            <person name="Naushad S."/>
            <person name="Barkema H.W."/>
            <person name="Luby C."/>
            <person name="Condas L.A."/>
            <person name="Nobrega D.B."/>
            <person name="Carson D.A."/>
            <person name="De Buck J."/>
        </authorList>
    </citation>
    <scope>NUCLEOTIDE SEQUENCE [LARGE SCALE GENOMIC DNA]</scope>
    <source>
        <strain evidence="1 2">SNUC 505</strain>
    </source>
</reference>
<keyword evidence="1" id="KW-0456">Lyase</keyword>
<dbReference type="PANTHER" id="PTHR36110">
    <property type="entry name" value="RING-CLEAVING DIOXYGENASE MHQE-RELATED"/>
    <property type="match status" value="1"/>
</dbReference>
<protein>
    <submittedName>
        <fullName evidence="1">Lactoylglutathione lyase</fullName>
    </submittedName>
</protein>
<evidence type="ECO:0000313" key="1">
    <source>
        <dbReference type="EMBL" id="PTG16819.1"/>
    </source>
</evidence>
<dbReference type="RefSeq" id="WP_107360478.1">
    <property type="nucleotide sequence ID" value="NZ_JBOZQT010000001.1"/>
</dbReference>
<dbReference type="Proteomes" id="UP000242704">
    <property type="component" value="Unassembled WGS sequence"/>
</dbReference>
<accession>A0AAE5W8U5</accession>
<evidence type="ECO:0000313" key="2">
    <source>
        <dbReference type="Proteomes" id="UP000242704"/>
    </source>
</evidence>
<organism evidence="1 2">
    <name type="scientific">Staphylococcus chromogenes</name>
    <name type="common">Staphylococcus hyicus subsp. chromogenes</name>
    <dbReference type="NCBI Taxonomy" id="46126"/>
    <lineage>
        <taxon>Bacteria</taxon>
        <taxon>Bacillati</taxon>
        <taxon>Bacillota</taxon>
        <taxon>Bacilli</taxon>
        <taxon>Bacillales</taxon>
        <taxon>Staphylococcaceae</taxon>
        <taxon>Staphylococcus</taxon>
    </lineage>
</organism>
<dbReference type="SUPFAM" id="SSF54593">
    <property type="entry name" value="Glyoxalase/Bleomycin resistance protein/Dihydroxybiphenyl dioxygenase"/>
    <property type="match status" value="1"/>
</dbReference>
<gene>
    <name evidence="1" type="ORF">BU653_01675</name>
</gene>
<dbReference type="AlphaFoldDB" id="A0AAE5W8U5"/>
<dbReference type="Gene3D" id="3.10.180.10">
    <property type="entry name" value="2,3-Dihydroxybiphenyl 1,2-Dioxygenase, domain 1"/>
    <property type="match status" value="2"/>
</dbReference>
<proteinExistence type="predicted"/>
<name>A0AAE5W8U5_STACR</name>
<dbReference type="PANTHER" id="PTHR36110:SF4">
    <property type="entry name" value="RING-CLEAVING DIOXYGENASE MHQA-RELATED"/>
    <property type="match status" value="1"/>
</dbReference>
<dbReference type="InterPro" id="IPR052537">
    <property type="entry name" value="Extradiol_RC_dioxygenase"/>
</dbReference>
<comment type="caution">
    <text evidence="1">The sequence shown here is derived from an EMBL/GenBank/DDBJ whole genome shotgun (WGS) entry which is preliminary data.</text>
</comment>